<keyword evidence="1" id="KW-1133">Transmembrane helix</keyword>
<keyword evidence="1" id="KW-0472">Membrane</keyword>
<evidence type="ECO:0000313" key="2">
    <source>
        <dbReference type="EMBL" id="PNH10253.1"/>
    </source>
</evidence>
<protein>
    <submittedName>
        <fullName evidence="2">Uncharacterized protein</fullName>
    </submittedName>
</protein>
<evidence type="ECO:0000313" key="3">
    <source>
        <dbReference type="Proteomes" id="UP000236333"/>
    </source>
</evidence>
<sequence length="97" mass="11458">MTEAAHRRVKVQTGQSCRRGGIRAWFYSYFDAMGWNAIPSLVVITGIWTVGLFALDKVQMFREQKPAWANNKDLWQKALYRRDWYLQREEETLAMAK</sequence>
<keyword evidence="1" id="KW-0812">Transmembrane</keyword>
<organism evidence="2 3">
    <name type="scientific">Tetrabaena socialis</name>
    <dbReference type="NCBI Taxonomy" id="47790"/>
    <lineage>
        <taxon>Eukaryota</taxon>
        <taxon>Viridiplantae</taxon>
        <taxon>Chlorophyta</taxon>
        <taxon>core chlorophytes</taxon>
        <taxon>Chlorophyceae</taxon>
        <taxon>CS clade</taxon>
        <taxon>Chlamydomonadales</taxon>
        <taxon>Tetrabaenaceae</taxon>
        <taxon>Tetrabaena</taxon>
    </lineage>
</organism>
<dbReference type="Proteomes" id="UP000236333">
    <property type="component" value="Unassembled WGS sequence"/>
</dbReference>
<evidence type="ECO:0000256" key="1">
    <source>
        <dbReference type="SAM" id="Phobius"/>
    </source>
</evidence>
<dbReference type="Pfam" id="PF15879">
    <property type="entry name" value="MWFE"/>
    <property type="match status" value="1"/>
</dbReference>
<dbReference type="AlphaFoldDB" id="A0A2J8ACM0"/>
<accession>A0A2J8ACM0</accession>
<dbReference type="EMBL" id="PGGS01000062">
    <property type="protein sequence ID" value="PNH10253.1"/>
    <property type="molecule type" value="Genomic_DNA"/>
</dbReference>
<feature type="transmembrane region" description="Helical" evidence="1">
    <location>
        <begin position="33"/>
        <end position="55"/>
    </location>
</feature>
<gene>
    <name evidence="2" type="ORF">TSOC_003066</name>
</gene>
<keyword evidence="3" id="KW-1185">Reference proteome</keyword>
<dbReference type="InterPro" id="IPR017384">
    <property type="entry name" value="NADH_Ub_cplx-1_asu_su-1"/>
</dbReference>
<reference evidence="2 3" key="1">
    <citation type="journal article" date="2017" name="Mol. Biol. Evol.">
        <title>The 4-celled Tetrabaena socialis nuclear genome reveals the essential components for genetic control of cell number at the origin of multicellularity in the volvocine lineage.</title>
        <authorList>
            <person name="Featherston J."/>
            <person name="Arakaki Y."/>
            <person name="Hanschen E.R."/>
            <person name="Ferris P.J."/>
            <person name="Michod R.E."/>
            <person name="Olson B.J.S.C."/>
            <person name="Nozaki H."/>
            <person name="Durand P.M."/>
        </authorList>
    </citation>
    <scope>NUCLEOTIDE SEQUENCE [LARGE SCALE GENOMIC DNA]</scope>
    <source>
        <strain evidence="2 3">NIES-571</strain>
    </source>
</reference>
<proteinExistence type="predicted"/>
<name>A0A2J8ACM0_9CHLO</name>
<comment type="caution">
    <text evidence="2">The sequence shown here is derived from an EMBL/GenBank/DDBJ whole genome shotgun (WGS) entry which is preliminary data.</text>
</comment>
<dbReference type="OrthoDB" id="523521at2759"/>